<dbReference type="SUPFAM" id="SSF63817">
    <property type="entry name" value="Sortase"/>
    <property type="match status" value="1"/>
</dbReference>
<evidence type="ECO:0000313" key="4">
    <source>
        <dbReference type="Proteomes" id="UP000229497"/>
    </source>
</evidence>
<comment type="caution">
    <text evidence="3">The sequence shown here is derived from an EMBL/GenBank/DDBJ whole genome shotgun (WGS) entry which is preliminary data.</text>
</comment>
<keyword evidence="1" id="KW-0378">Hydrolase</keyword>
<dbReference type="NCBIfam" id="TIGR01076">
    <property type="entry name" value="sortase_fam"/>
    <property type="match status" value="1"/>
</dbReference>
<dbReference type="Pfam" id="PF04203">
    <property type="entry name" value="Sortase"/>
    <property type="match status" value="1"/>
</dbReference>
<gene>
    <name evidence="3" type="ORF">COV87_04015</name>
</gene>
<keyword evidence="2" id="KW-0812">Transmembrane</keyword>
<name>A0A2H0KJA6_9BACT</name>
<dbReference type="InterPro" id="IPR042000">
    <property type="entry name" value="Sortase_D_2"/>
</dbReference>
<dbReference type="GO" id="GO:0016787">
    <property type="term" value="F:hydrolase activity"/>
    <property type="evidence" value="ECO:0007669"/>
    <property type="project" value="UniProtKB-KW"/>
</dbReference>
<evidence type="ECO:0008006" key="5">
    <source>
        <dbReference type="Google" id="ProtNLM"/>
    </source>
</evidence>
<dbReference type="Proteomes" id="UP000229497">
    <property type="component" value="Unassembled WGS sequence"/>
</dbReference>
<feature type="transmembrane region" description="Helical" evidence="2">
    <location>
        <begin position="20"/>
        <end position="38"/>
    </location>
</feature>
<evidence type="ECO:0000313" key="3">
    <source>
        <dbReference type="EMBL" id="PIQ71316.1"/>
    </source>
</evidence>
<dbReference type="EMBL" id="PCVK01000116">
    <property type="protein sequence ID" value="PIQ71316.1"/>
    <property type="molecule type" value="Genomic_DNA"/>
</dbReference>
<evidence type="ECO:0000256" key="2">
    <source>
        <dbReference type="SAM" id="Phobius"/>
    </source>
</evidence>
<protein>
    <recommendedName>
        <fullName evidence="5">Sortase</fullName>
    </recommendedName>
</protein>
<dbReference type="InterPro" id="IPR005754">
    <property type="entry name" value="Sortase"/>
</dbReference>
<evidence type="ECO:0000256" key="1">
    <source>
        <dbReference type="ARBA" id="ARBA00022801"/>
    </source>
</evidence>
<sequence length="248" mass="27844">MAMHVYLKENTSKKRKAINMFSYVTLGMGLLLLFWSFYPVISFELYSRFILKNGVDSPVPISNTASSVREAQAVLGTNDAFSSNLKDFTQAHLWFPGKQGGDGSQKPLIGVQEYFLTIPKLNISKAKVVVGGDDLTKSLIHYVPKSMPGEFGNVSIFGHSTLPQLYNEKDYKTIFTYLPSLEKGDAIFVEVGDLEYEYEVTDMFVVNPDKISVLDQQYDAAYLTLVTCVPPGTFWKRLIVKAKLLRLP</sequence>
<organism evidence="3 4">
    <name type="scientific">Candidatus Roizmanbacteria bacterium CG11_big_fil_rev_8_21_14_0_20_37_16</name>
    <dbReference type="NCBI Taxonomy" id="1974857"/>
    <lineage>
        <taxon>Bacteria</taxon>
        <taxon>Candidatus Roizmaniibacteriota</taxon>
    </lineage>
</organism>
<dbReference type="AlphaFoldDB" id="A0A2H0KJA6"/>
<dbReference type="CDD" id="cd06166">
    <property type="entry name" value="Sortase_D_2"/>
    <property type="match status" value="1"/>
</dbReference>
<dbReference type="Gene3D" id="2.40.260.10">
    <property type="entry name" value="Sortase"/>
    <property type="match status" value="1"/>
</dbReference>
<accession>A0A2H0KJA6</accession>
<proteinExistence type="predicted"/>
<keyword evidence="2" id="KW-0472">Membrane</keyword>
<reference evidence="3 4" key="1">
    <citation type="submission" date="2017-09" db="EMBL/GenBank/DDBJ databases">
        <title>Depth-based differentiation of microbial function through sediment-hosted aquifers and enrichment of novel symbionts in the deep terrestrial subsurface.</title>
        <authorList>
            <person name="Probst A.J."/>
            <person name="Ladd B."/>
            <person name="Jarett J.K."/>
            <person name="Geller-Mcgrath D.E."/>
            <person name="Sieber C.M."/>
            <person name="Emerson J.B."/>
            <person name="Anantharaman K."/>
            <person name="Thomas B.C."/>
            <person name="Malmstrom R."/>
            <person name="Stieglmeier M."/>
            <person name="Klingl A."/>
            <person name="Woyke T."/>
            <person name="Ryan C.M."/>
            <person name="Banfield J.F."/>
        </authorList>
    </citation>
    <scope>NUCLEOTIDE SEQUENCE [LARGE SCALE GENOMIC DNA]</scope>
    <source>
        <strain evidence="3">CG11_big_fil_rev_8_21_14_0_20_37_16</strain>
    </source>
</reference>
<dbReference type="InterPro" id="IPR023365">
    <property type="entry name" value="Sortase_dom-sf"/>
</dbReference>
<keyword evidence="2" id="KW-1133">Transmembrane helix</keyword>